<reference evidence="6" key="1">
    <citation type="submission" date="2022-04" db="EMBL/GenBank/DDBJ databases">
        <title>A functionally conserved STORR gene fusion in Papaver species that diverged 16.8 million years ago.</title>
        <authorList>
            <person name="Catania T."/>
        </authorList>
    </citation>
    <scope>NUCLEOTIDE SEQUENCE</scope>
    <source>
        <strain evidence="6">S-188037</strain>
    </source>
</reference>
<feature type="non-terminal residue" evidence="6">
    <location>
        <position position="227"/>
    </location>
</feature>
<dbReference type="PANTHER" id="PTHR19338:SF60">
    <property type="entry name" value="NB-ARC DOMAIN-CONTAINING PROTEIN"/>
    <property type="match status" value="1"/>
</dbReference>
<dbReference type="EMBL" id="JAJJMB010008429">
    <property type="protein sequence ID" value="KAI3923748.1"/>
    <property type="molecule type" value="Genomic_DNA"/>
</dbReference>
<dbReference type="InterPro" id="IPR041118">
    <property type="entry name" value="Rx_N"/>
</dbReference>
<dbReference type="Gene3D" id="1.20.5.4130">
    <property type="match status" value="1"/>
</dbReference>
<evidence type="ECO:0000259" key="5">
    <source>
        <dbReference type="Pfam" id="PF18052"/>
    </source>
</evidence>
<dbReference type="SUPFAM" id="SSF52540">
    <property type="entry name" value="P-loop containing nucleoside triphosphate hydrolases"/>
    <property type="match status" value="1"/>
</dbReference>
<dbReference type="InterPro" id="IPR027417">
    <property type="entry name" value="P-loop_NTPase"/>
</dbReference>
<evidence type="ECO:0000256" key="1">
    <source>
        <dbReference type="ARBA" id="ARBA00022737"/>
    </source>
</evidence>
<comment type="caution">
    <text evidence="6">The sequence shown here is derived from an EMBL/GenBank/DDBJ whole genome shotgun (WGS) entry which is preliminary data.</text>
</comment>
<dbReference type="GO" id="GO:0006952">
    <property type="term" value="P:defense response"/>
    <property type="evidence" value="ECO:0007669"/>
    <property type="project" value="UniProtKB-KW"/>
</dbReference>
<keyword evidence="1" id="KW-0677">Repeat</keyword>
<dbReference type="GO" id="GO:0000166">
    <property type="term" value="F:nucleotide binding"/>
    <property type="evidence" value="ECO:0007669"/>
    <property type="project" value="UniProtKB-KW"/>
</dbReference>
<keyword evidence="2" id="KW-0547">Nucleotide-binding</keyword>
<dbReference type="InterPro" id="IPR002182">
    <property type="entry name" value="NB-ARC"/>
</dbReference>
<dbReference type="Pfam" id="PF18052">
    <property type="entry name" value="Rx_N"/>
    <property type="match status" value="1"/>
</dbReference>
<dbReference type="Pfam" id="PF00931">
    <property type="entry name" value="NB-ARC"/>
    <property type="match status" value="1"/>
</dbReference>
<evidence type="ECO:0000256" key="2">
    <source>
        <dbReference type="ARBA" id="ARBA00022741"/>
    </source>
</evidence>
<protein>
    <submittedName>
        <fullName evidence="6">Uncharacterized protein</fullName>
    </submittedName>
</protein>
<feature type="domain" description="NB-ARC" evidence="4">
    <location>
        <begin position="189"/>
        <end position="227"/>
    </location>
</feature>
<gene>
    <name evidence="6" type="ORF">MKW98_011378</name>
</gene>
<dbReference type="Proteomes" id="UP001202328">
    <property type="component" value="Unassembled WGS sequence"/>
</dbReference>
<accession>A0AAD4STZ4</accession>
<evidence type="ECO:0000313" key="6">
    <source>
        <dbReference type="EMBL" id="KAI3923748.1"/>
    </source>
</evidence>
<dbReference type="AlphaFoldDB" id="A0AAD4STZ4"/>
<dbReference type="Gene3D" id="3.40.50.300">
    <property type="entry name" value="P-loop containing nucleotide triphosphate hydrolases"/>
    <property type="match status" value="1"/>
</dbReference>
<proteinExistence type="predicted"/>
<keyword evidence="3" id="KW-0611">Plant defense</keyword>
<evidence type="ECO:0000259" key="4">
    <source>
        <dbReference type="Pfam" id="PF00931"/>
    </source>
</evidence>
<sequence>MAASTALQVIVSPLLETVFDRLTSLVEKEFRLISEANDEFESLSGILSTIKDVIEDAEEKQLTDKPICNWLRKLKGVTYDVDDFLDECKTDAALRNSLDILKPSSRRNNVKEFMTGFVPYFFCFKPSSSSRRTIAKRVQSFIHRFDEIAKRRSQFHLNTYVTAADVQLNSRKLGETSSYTDEPEVYGREEDIDCIIKLLQNDEGGRDVSVCAIVGMGGLGKTTLAQK</sequence>
<evidence type="ECO:0000256" key="3">
    <source>
        <dbReference type="ARBA" id="ARBA00022821"/>
    </source>
</evidence>
<dbReference type="PANTHER" id="PTHR19338">
    <property type="entry name" value="TRANSLOCASE OF INNER MITOCHONDRIAL MEMBRANE 13 HOMOLOG"/>
    <property type="match status" value="1"/>
</dbReference>
<name>A0AAD4STZ4_9MAGN</name>
<organism evidence="6 7">
    <name type="scientific">Papaver atlanticum</name>
    <dbReference type="NCBI Taxonomy" id="357466"/>
    <lineage>
        <taxon>Eukaryota</taxon>
        <taxon>Viridiplantae</taxon>
        <taxon>Streptophyta</taxon>
        <taxon>Embryophyta</taxon>
        <taxon>Tracheophyta</taxon>
        <taxon>Spermatophyta</taxon>
        <taxon>Magnoliopsida</taxon>
        <taxon>Ranunculales</taxon>
        <taxon>Papaveraceae</taxon>
        <taxon>Papaveroideae</taxon>
        <taxon>Papaver</taxon>
    </lineage>
</organism>
<evidence type="ECO:0000313" key="7">
    <source>
        <dbReference type="Proteomes" id="UP001202328"/>
    </source>
</evidence>
<keyword evidence="7" id="KW-1185">Reference proteome</keyword>
<feature type="domain" description="Disease resistance N-terminal" evidence="5">
    <location>
        <begin position="15"/>
        <end position="104"/>
    </location>
</feature>